<dbReference type="PANTHER" id="PTHR43546">
    <property type="entry name" value="UPF0173 METAL-DEPENDENT HYDROLASE MJ1163-RELATED"/>
    <property type="match status" value="1"/>
</dbReference>
<gene>
    <name evidence="2" type="ORF">A3B13_03850</name>
</gene>
<dbReference type="Pfam" id="PF13483">
    <property type="entry name" value="Lactamase_B_3"/>
    <property type="match status" value="1"/>
</dbReference>
<comment type="caution">
    <text evidence="2">The sequence shown here is derived from an EMBL/GenBank/DDBJ whole genome shotgun (WGS) entry which is preliminary data.</text>
</comment>
<dbReference type="InterPro" id="IPR050114">
    <property type="entry name" value="UPF0173_UPF0282_UlaG_hydrolase"/>
</dbReference>
<proteinExistence type="predicted"/>
<protein>
    <recommendedName>
        <fullName evidence="1">Metallo-beta-lactamase domain-containing protein</fullName>
    </recommendedName>
</protein>
<dbReference type="SMART" id="SM00849">
    <property type="entry name" value="Lactamase_B"/>
    <property type="match status" value="1"/>
</dbReference>
<dbReference type="STRING" id="1798649.A3B13_03850"/>
<dbReference type="AlphaFoldDB" id="A0A1G2CHM7"/>
<dbReference type="PANTHER" id="PTHR43546:SF3">
    <property type="entry name" value="UPF0173 METAL-DEPENDENT HYDROLASE MJ1163"/>
    <property type="match status" value="1"/>
</dbReference>
<dbReference type="EMBL" id="MHKZ01000011">
    <property type="protein sequence ID" value="OGZ00895.1"/>
    <property type="molecule type" value="Genomic_DNA"/>
</dbReference>
<accession>A0A1G2CHM7</accession>
<dbReference type="Proteomes" id="UP000176287">
    <property type="component" value="Unassembled WGS sequence"/>
</dbReference>
<reference evidence="2 3" key="1">
    <citation type="journal article" date="2016" name="Nat. Commun.">
        <title>Thousands of microbial genomes shed light on interconnected biogeochemical processes in an aquifer system.</title>
        <authorList>
            <person name="Anantharaman K."/>
            <person name="Brown C.T."/>
            <person name="Hug L.A."/>
            <person name="Sharon I."/>
            <person name="Castelle C.J."/>
            <person name="Probst A.J."/>
            <person name="Thomas B.C."/>
            <person name="Singh A."/>
            <person name="Wilkins M.J."/>
            <person name="Karaoz U."/>
            <person name="Brodie E.L."/>
            <person name="Williams K.H."/>
            <person name="Hubbard S.S."/>
            <person name="Banfield J.F."/>
        </authorList>
    </citation>
    <scope>NUCLEOTIDE SEQUENCE [LARGE SCALE GENOMIC DNA]</scope>
</reference>
<dbReference type="InterPro" id="IPR036866">
    <property type="entry name" value="RibonucZ/Hydroxyglut_hydro"/>
</dbReference>
<dbReference type="Gene3D" id="3.60.15.10">
    <property type="entry name" value="Ribonuclease Z/Hydroxyacylglutathione hydrolase-like"/>
    <property type="match status" value="1"/>
</dbReference>
<evidence type="ECO:0000313" key="3">
    <source>
        <dbReference type="Proteomes" id="UP000176287"/>
    </source>
</evidence>
<organism evidence="2 3">
    <name type="scientific">Candidatus Liptonbacteria bacterium RIFCSPLOWO2_01_FULL_45_15</name>
    <dbReference type="NCBI Taxonomy" id="1798649"/>
    <lineage>
        <taxon>Bacteria</taxon>
        <taxon>Candidatus Liptoniibacteriota</taxon>
    </lineage>
</organism>
<dbReference type="InterPro" id="IPR001279">
    <property type="entry name" value="Metallo-B-lactamas"/>
</dbReference>
<sequence>MRIYKYFHSCVLLDDGQTKILFDPGDYCFLNGRAKPEEFTGIDAVVITHSHSDHADLNALRTIVAGNKPRLISNSEVGESLSKNGIGTLEPGNQNWKIGDFTIKAFAAKHQELFKTVPENTAFTVNDIFLHPGDSLDPALYSLKVKVLALPIIAPWGKLTEFAEFAKNIKPEIVVPIHDGIAIDAFLENNYKRWEEYFSGLGIRFVPLRNKKEFLEMA</sequence>
<evidence type="ECO:0000313" key="2">
    <source>
        <dbReference type="EMBL" id="OGZ00895.1"/>
    </source>
</evidence>
<name>A0A1G2CHM7_9BACT</name>
<feature type="domain" description="Metallo-beta-lactamase" evidence="1">
    <location>
        <begin position="7"/>
        <end position="178"/>
    </location>
</feature>
<evidence type="ECO:0000259" key="1">
    <source>
        <dbReference type="SMART" id="SM00849"/>
    </source>
</evidence>
<dbReference type="SUPFAM" id="SSF56281">
    <property type="entry name" value="Metallo-hydrolase/oxidoreductase"/>
    <property type="match status" value="1"/>
</dbReference>